<dbReference type="GeneID" id="30200891"/>
<evidence type="ECO:0000313" key="7">
    <source>
        <dbReference type="EMBL" id="ODQ59456.1"/>
    </source>
</evidence>
<evidence type="ECO:0000256" key="2">
    <source>
        <dbReference type="ARBA" id="ARBA00009530"/>
    </source>
</evidence>
<dbReference type="InterPro" id="IPR000612">
    <property type="entry name" value="PMP3"/>
</dbReference>
<accession>A0A1E3P1U6</accession>
<reference evidence="7 8" key="1">
    <citation type="journal article" date="2016" name="Proc. Natl. Acad. Sci. U.S.A.">
        <title>Comparative genomics of biotechnologically important yeasts.</title>
        <authorList>
            <person name="Riley R."/>
            <person name="Haridas S."/>
            <person name="Wolfe K.H."/>
            <person name="Lopes M.R."/>
            <person name="Hittinger C.T."/>
            <person name="Goeker M."/>
            <person name="Salamov A.A."/>
            <person name="Wisecaver J.H."/>
            <person name="Long T.M."/>
            <person name="Calvey C.H."/>
            <person name="Aerts A.L."/>
            <person name="Barry K.W."/>
            <person name="Choi C."/>
            <person name="Clum A."/>
            <person name="Coughlan A.Y."/>
            <person name="Deshpande S."/>
            <person name="Douglass A.P."/>
            <person name="Hanson S.J."/>
            <person name="Klenk H.-P."/>
            <person name="LaButti K.M."/>
            <person name="Lapidus A."/>
            <person name="Lindquist E.A."/>
            <person name="Lipzen A.M."/>
            <person name="Meier-Kolthoff J.P."/>
            <person name="Ohm R.A."/>
            <person name="Otillar R.P."/>
            <person name="Pangilinan J.L."/>
            <person name="Peng Y."/>
            <person name="Rokas A."/>
            <person name="Rosa C.A."/>
            <person name="Scheuner C."/>
            <person name="Sibirny A.A."/>
            <person name="Slot J.C."/>
            <person name="Stielow J.B."/>
            <person name="Sun H."/>
            <person name="Kurtzman C.P."/>
            <person name="Blackwell M."/>
            <person name="Grigoriev I.V."/>
            <person name="Jeffries T.W."/>
        </authorList>
    </citation>
    <scope>NUCLEOTIDE SEQUENCE [LARGE SCALE GENOMIC DNA]</scope>
    <source>
        <strain evidence="8">ATCC 58044 / CBS 1984 / NCYC 433 / NRRL Y-366-8</strain>
    </source>
</reference>
<comment type="subcellular location">
    <subcellularLocation>
        <location evidence="1">Membrane</location>
    </subcellularLocation>
</comment>
<gene>
    <name evidence="7" type="ORF">WICANDRAFT_63947</name>
</gene>
<name>A0A1E3P1U6_WICAA</name>
<dbReference type="AlphaFoldDB" id="A0A1E3P1U6"/>
<keyword evidence="5 6" id="KW-0472">Membrane</keyword>
<dbReference type="OrthoDB" id="2802411at2759"/>
<evidence type="ECO:0000313" key="8">
    <source>
        <dbReference type="Proteomes" id="UP000094112"/>
    </source>
</evidence>
<evidence type="ECO:0008006" key="9">
    <source>
        <dbReference type="Google" id="ProtNLM"/>
    </source>
</evidence>
<organism evidence="7 8">
    <name type="scientific">Wickerhamomyces anomalus (strain ATCC 58044 / CBS 1984 / NCYC 433 / NRRL Y-366-8)</name>
    <name type="common">Yeast</name>
    <name type="synonym">Hansenula anomala</name>
    <dbReference type="NCBI Taxonomy" id="683960"/>
    <lineage>
        <taxon>Eukaryota</taxon>
        <taxon>Fungi</taxon>
        <taxon>Dikarya</taxon>
        <taxon>Ascomycota</taxon>
        <taxon>Saccharomycotina</taxon>
        <taxon>Saccharomycetes</taxon>
        <taxon>Phaffomycetales</taxon>
        <taxon>Wickerhamomycetaceae</taxon>
        <taxon>Wickerhamomyces</taxon>
    </lineage>
</organism>
<keyword evidence="4 6" id="KW-1133">Transmembrane helix</keyword>
<evidence type="ECO:0000256" key="1">
    <source>
        <dbReference type="ARBA" id="ARBA00004370"/>
    </source>
</evidence>
<dbReference type="RefSeq" id="XP_019038663.1">
    <property type="nucleotide sequence ID" value="XM_019183645.1"/>
</dbReference>
<protein>
    <recommendedName>
        <fullName evidence="9">Plasma membrane proteolipid 3</fullName>
    </recommendedName>
</protein>
<comment type="similarity">
    <text evidence="2">Belongs to the UPF0057 (PMP3) family.</text>
</comment>
<keyword evidence="8" id="KW-1185">Reference proteome</keyword>
<proteinExistence type="inferred from homology"/>
<dbReference type="EMBL" id="KV454211">
    <property type="protein sequence ID" value="ODQ59456.1"/>
    <property type="molecule type" value="Genomic_DNA"/>
</dbReference>
<evidence type="ECO:0000256" key="6">
    <source>
        <dbReference type="SAM" id="Phobius"/>
    </source>
</evidence>
<evidence type="ECO:0000256" key="4">
    <source>
        <dbReference type="ARBA" id="ARBA00022989"/>
    </source>
</evidence>
<evidence type="ECO:0000256" key="3">
    <source>
        <dbReference type="ARBA" id="ARBA00022692"/>
    </source>
</evidence>
<evidence type="ECO:0000256" key="5">
    <source>
        <dbReference type="ARBA" id="ARBA00023136"/>
    </source>
</evidence>
<dbReference type="GO" id="GO:0000329">
    <property type="term" value="C:fungal-type vacuole membrane"/>
    <property type="evidence" value="ECO:0007669"/>
    <property type="project" value="EnsemblFungi"/>
</dbReference>
<dbReference type="PANTHER" id="PTHR21659:SF112">
    <property type="entry name" value="PROTEIN SNA2-RELATED"/>
    <property type="match status" value="1"/>
</dbReference>
<dbReference type="STRING" id="683960.A0A1E3P1U6"/>
<sequence length="81" mass="9084">MHAKDWFLVVIAILLPPVPVFIKRGFFSADFWINILLLILGFIPGLLHALYIISQYPYEEHSSYDGPTYPGANNGGNYGSI</sequence>
<dbReference type="Proteomes" id="UP000094112">
    <property type="component" value="Unassembled WGS sequence"/>
</dbReference>
<dbReference type="Pfam" id="PF01679">
    <property type="entry name" value="Pmp3"/>
    <property type="match status" value="1"/>
</dbReference>
<dbReference type="PANTHER" id="PTHR21659">
    <property type="entry name" value="HYDROPHOBIC PROTEIN RCI2 LOW TEMPERATURE AND SALT RESPONSIVE PROTEIN LTI6 -RELATED"/>
    <property type="match status" value="1"/>
</dbReference>
<feature type="transmembrane region" description="Helical" evidence="6">
    <location>
        <begin position="31"/>
        <end position="53"/>
    </location>
</feature>
<keyword evidence="3 6" id="KW-0812">Transmembrane</keyword>
<feature type="transmembrane region" description="Helical" evidence="6">
    <location>
        <begin position="6"/>
        <end position="22"/>
    </location>
</feature>